<protein>
    <submittedName>
        <fullName evidence="3">DNA binding protein</fullName>
    </submittedName>
</protein>
<evidence type="ECO:0000313" key="3">
    <source>
        <dbReference type="EMBL" id="DAE28674.1"/>
    </source>
</evidence>
<dbReference type="CDD" id="cd13831">
    <property type="entry name" value="HU"/>
    <property type="match status" value="1"/>
</dbReference>
<proteinExistence type="inferred from homology"/>
<dbReference type="Pfam" id="PF00216">
    <property type="entry name" value="Bac_DNA_binding"/>
    <property type="match status" value="1"/>
</dbReference>
<dbReference type="GO" id="GO:0003677">
    <property type="term" value="F:DNA binding"/>
    <property type="evidence" value="ECO:0007669"/>
    <property type="project" value="UniProtKB-KW"/>
</dbReference>
<sequence>MTKSEFIKAVAAEAKITQKDAREVLDAVQSVVYEAMKNGESVKIIDSVTLSGKEVAERTARNPQTGEAVVVPAHMAPKCKFGTIVKEYIKG</sequence>
<dbReference type="InterPro" id="IPR010992">
    <property type="entry name" value="IHF-like_DNA-bd_dom_sf"/>
</dbReference>
<dbReference type="InterPro" id="IPR000119">
    <property type="entry name" value="Hist_DNA-bd"/>
</dbReference>
<keyword evidence="1" id="KW-0238">DNA-binding</keyword>
<dbReference type="EMBL" id="BK059091">
    <property type="protein sequence ID" value="DAE28674.1"/>
    <property type="molecule type" value="Genomic_DNA"/>
</dbReference>
<organism evidence="3">
    <name type="scientific">virus sp. ctmTa7</name>
    <dbReference type="NCBI Taxonomy" id="2828255"/>
    <lineage>
        <taxon>Viruses</taxon>
    </lineage>
</organism>
<dbReference type="SUPFAM" id="SSF47729">
    <property type="entry name" value="IHF-like DNA-binding proteins"/>
    <property type="match status" value="1"/>
</dbReference>
<dbReference type="PANTHER" id="PTHR33175:SF3">
    <property type="entry name" value="DNA-BINDING PROTEIN HU-BETA"/>
    <property type="match status" value="1"/>
</dbReference>
<name>A0A8S5RC05_9VIRU</name>
<evidence type="ECO:0000256" key="1">
    <source>
        <dbReference type="ARBA" id="ARBA00023125"/>
    </source>
</evidence>
<comment type="similarity">
    <text evidence="2">Belongs to the bacterial histone-like protein family.</text>
</comment>
<dbReference type="GO" id="GO:0030527">
    <property type="term" value="F:structural constituent of chromatin"/>
    <property type="evidence" value="ECO:0007669"/>
    <property type="project" value="InterPro"/>
</dbReference>
<dbReference type="PANTHER" id="PTHR33175">
    <property type="entry name" value="DNA-BINDING PROTEIN HU"/>
    <property type="match status" value="1"/>
</dbReference>
<dbReference type="Gene3D" id="4.10.520.10">
    <property type="entry name" value="IHF-like DNA-binding proteins"/>
    <property type="match status" value="1"/>
</dbReference>
<evidence type="ECO:0000256" key="2">
    <source>
        <dbReference type="RuleBase" id="RU003939"/>
    </source>
</evidence>
<accession>A0A8S5RC05</accession>
<reference evidence="3" key="1">
    <citation type="journal article" date="2021" name="Proc. Natl. Acad. Sci. U.S.A.">
        <title>A Catalog of Tens of Thousands of Viruses from Human Metagenomes Reveals Hidden Associations with Chronic Diseases.</title>
        <authorList>
            <person name="Tisza M.J."/>
            <person name="Buck C.B."/>
        </authorList>
    </citation>
    <scope>NUCLEOTIDE SEQUENCE</scope>
    <source>
        <strain evidence="3">CtmTa7</strain>
    </source>
</reference>
<dbReference type="SMART" id="SM00411">
    <property type="entry name" value="BHL"/>
    <property type="match status" value="1"/>
</dbReference>